<evidence type="ECO:0000313" key="9">
    <source>
        <dbReference type="Ensembl" id="ENSHCOP00000017782.1"/>
    </source>
</evidence>
<evidence type="ECO:0000256" key="6">
    <source>
        <dbReference type="ARBA" id="ARBA00022989"/>
    </source>
</evidence>
<accession>A0A3Q2YVX2</accession>
<reference evidence="9" key="1">
    <citation type="submission" date="2025-08" db="UniProtKB">
        <authorList>
            <consortium name="Ensembl"/>
        </authorList>
    </citation>
    <scope>IDENTIFICATION</scope>
</reference>
<dbReference type="Pfam" id="PF01697">
    <property type="entry name" value="Glyco_transf_92"/>
    <property type="match status" value="1"/>
</dbReference>
<reference evidence="9" key="2">
    <citation type="submission" date="2025-09" db="UniProtKB">
        <authorList>
            <consortium name="Ensembl"/>
        </authorList>
    </citation>
    <scope>IDENTIFICATION</scope>
</reference>
<proteinExistence type="inferred from homology"/>
<evidence type="ECO:0000256" key="1">
    <source>
        <dbReference type="ARBA" id="ARBA00004167"/>
    </source>
</evidence>
<evidence type="ECO:0000313" key="10">
    <source>
        <dbReference type="Proteomes" id="UP000264820"/>
    </source>
</evidence>
<dbReference type="Ensembl" id="ENSHCOT00000012919.1">
    <property type="protein sequence ID" value="ENSHCOP00000017782.1"/>
    <property type="gene ID" value="ENSHCOG00000001857.1"/>
</dbReference>
<dbReference type="GO" id="GO:0016020">
    <property type="term" value="C:membrane"/>
    <property type="evidence" value="ECO:0007669"/>
    <property type="project" value="UniProtKB-SubCell"/>
</dbReference>
<dbReference type="GeneTree" id="ENSGT00530000064359"/>
<dbReference type="PANTHER" id="PTHR21461">
    <property type="entry name" value="GLYCOSYLTRANSFERASE FAMILY 92 PROTEIN"/>
    <property type="match status" value="1"/>
</dbReference>
<dbReference type="GO" id="GO:0005737">
    <property type="term" value="C:cytoplasm"/>
    <property type="evidence" value="ECO:0007669"/>
    <property type="project" value="TreeGrafter"/>
</dbReference>
<keyword evidence="4 8" id="KW-0808">Transferase</keyword>
<comment type="subcellular location">
    <subcellularLocation>
        <location evidence="1">Membrane</location>
        <topology evidence="1">Single-pass membrane protein</topology>
    </subcellularLocation>
</comment>
<keyword evidence="3 8" id="KW-0328">Glycosyltransferase</keyword>
<keyword evidence="10" id="KW-1185">Reference proteome</keyword>
<keyword evidence="7" id="KW-0472">Membrane</keyword>
<protein>
    <recommendedName>
        <fullName evidence="8">Glycosyltransferase family 92 protein</fullName>
        <ecNumber evidence="8">2.4.1.-</ecNumber>
    </recommendedName>
</protein>
<evidence type="ECO:0000256" key="4">
    <source>
        <dbReference type="ARBA" id="ARBA00022679"/>
    </source>
</evidence>
<dbReference type="Proteomes" id="UP000264820">
    <property type="component" value="Unplaced"/>
</dbReference>
<evidence type="ECO:0000256" key="3">
    <source>
        <dbReference type="ARBA" id="ARBA00022676"/>
    </source>
</evidence>
<evidence type="ECO:0000256" key="5">
    <source>
        <dbReference type="ARBA" id="ARBA00022692"/>
    </source>
</evidence>
<evidence type="ECO:0000256" key="2">
    <source>
        <dbReference type="ARBA" id="ARBA00007647"/>
    </source>
</evidence>
<organism evidence="9 10">
    <name type="scientific">Hippocampus comes</name>
    <name type="common">Tiger tail seahorse</name>
    <dbReference type="NCBI Taxonomy" id="109280"/>
    <lineage>
        <taxon>Eukaryota</taxon>
        <taxon>Metazoa</taxon>
        <taxon>Chordata</taxon>
        <taxon>Craniata</taxon>
        <taxon>Vertebrata</taxon>
        <taxon>Euteleostomi</taxon>
        <taxon>Actinopterygii</taxon>
        <taxon>Neopterygii</taxon>
        <taxon>Teleostei</taxon>
        <taxon>Neoteleostei</taxon>
        <taxon>Acanthomorphata</taxon>
        <taxon>Syngnathiaria</taxon>
        <taxon>Syngnathiformes</taxon>
        <taxon>Syngnathoidei</taxon>
        <taxon>Syngnathidae</taxon>
        <taxon>Hippocampus</taxon>
    </lineage>
</organism>
<dbReference type="PANTHER" id="PTHR21461:SF45">
    <property type="entry name" value="GLYCOSYLTRANSFERASE FAMILY 92 PROTEIN"/>
    <property type="match status" value="1"/>
</dbReference>
<dbReference type="EC" id="2.4.1.-" evidence="8"/>
<keyword evidence="6" id="KW-1133">Transmembrane helix</keyword>
<dbReference type="GO" id="GO:0016757">
    <property type="term" value="F:glycosyltransferase activity"/>
    <property type="evidence" value="ECO:0007669"/>
    <property type="project" value="UniProtKB-UniRule"/>
</dbReference>
<dbReference type="AlphaFoldDB" id="A0A3Q2YVX2"/>
<evidence type="ECO:0000256" key="7">
    <source>
        <dbReference type="ARBA" id="ARBA00023136"/>
    </source>
</evidence>
<name>A0A3Q2YVX2_HIPCM</name>
<evidence type="ECO:0000256" key="8">
    <source>
        <dbReference type="RuleBase" id="RU366017"/>
    </source>
</evidence>
<keyword evidence="5" id="KW-0812">Transmembrane</keyword>
<dbReference type="InterPro" id="IPR008166">
    <property type="entry name" value="Glyco_transf_92"/>
</dbReference>
<sequence>MKNVKAFKRKLCLFAVATLVVVFVFWSSRMGITVFMGLPTMCPGQPSEETITRLHGTKHLLVSAYADRRVSGKDIRIIGIFNRYSAQELHCVFCCQGSMSGQSPATVLLHSDNFGYPYVTTDVLCQTPAGCKGSHVALVPSQLRATTENLAWLPVRNLKEAEQEEARLPFNLTVCISVLFENFNNVLQAADLYILEMYRLLGVNKVVIYNISSGPELDRLLHSYSQEGFLETVPWPINWHLTLSHGWLFSESGGDLHYFRQLTTLNECIYRSMHQSRYVLLNDLDEIIMPYQHDDLPSLISDLQQQHPDFRIENHIFPKTHVEPSGKFQLPQWEGVPGLNILQHIYREEPDYSIYHPYKMIVRPRLVEQTSVHEVLKKSGKSYKVPREVCRIIHVRTPLRASLKLEQLHMDMRLWDFHQKLIPSVNQALRRAGLLKT</sequence>
<comment type="similarity">
    <text evidence="2 8">Belongs to the glycosyltransferase 92 family.</text>
</comment>